<name>A0A1K1RNA6_9BACT</name>
<dbReference type="Pfam" id="PF00756">
    <property type="entry name" value="Esterase"/>
    <property type="match status" value="1"/>
</dbReference>
<keyword evidence="7" id="KW-1185">Reference proteome</keyword>
<dbReference type="InterPro" id="IPR037524">
    <property type="entry name" value="PA14/GLEYA"/>
</dbReference>
<gene>
    <name evidence="4" type="ORF">SAMN05661012_04034</name>
    <name evidence="5" type="ORF">SR876_09985</name>
</gene>
<dbReference type="STRING" id="1004.SAMN05661012_04034"/>
<dbReference type="OrthoDB" id="9784036at2"/>
<dbReference type="AlphaFoldDB" id="A0A1K1RNA6"/>
<evidence type="ECO:0000313" key="4">
    <source>
        <dbReference type="EMBL" id="SFW73648.1"/>
    </source>
</evidence>
<dbReference type="PANTHER" id="PTHR40841:SF2">
    <property type="entry name" value="SIDEROPHORE-DEGRADING ESTERASE (EUROFUNG)"/>
    <property type="match status" value="1"/>
</dbReference>
<dbReference type="Proteomes" id="UP001326715">
    <property type="component" value="Chromosome"/>
</dbReference>
<dbReference type="SUPFAM" id="SSF53474">
    <property type="entry name" value="alpha/beta-Hydrolases"/>
    <property type="match status" value="1"/>
</dbReference>
<sequence>MKSSILLFVIFITSMRVLGQDTVRSVYNGNKIDSIYSGILQQERVIQVFTPQDYKPGSDKKYDVLYVLDGGNWNTGLINNIQRYQENEGNVPPTIVVSVLGIDRNKDLTPTHQDDWPTSGGGTKFLHFLRDELIPHINKNYPSNGDNTLWGHSLGGLFVINALLQEPGTFKSYVAVDPSLWWDHGYISSIAPEKIPALAGSNTTLFISGRTGREAEGMKIPGFESQLTKLAPAGLKWKVILYPDETHSSIRLKSTYDGLRFSFGWNKSNIDFHPGNGLIVKGQPFQVWSFGDTTNLHYTLDGTPPTPSSPSLGNQVQLEDAATLTVTQFTNRPRYNKSKSGVFKIGTPLKAAAKGKPDTHYAYYEEDALKPKQEGIVKEKLTLPLKNNYTLVVDGWMEAKEAGYHIFVFNADPGSKLFLNKQELILCNGTHNEGTYTYIVPLQKGFYPYKIEYRHKNADIGLKLTYLAPSTLQLVNAGTVPFYSSALLEKLITIFTL</sequence>
<dbReference type="PROSITE" id="PS51820">
    <property type="entry name" value="PA14"/>
    <property type="match status" value="1"/>
</dbReference>
<keyword evidence="2 4" id="KW-0378">Hydrolase</keyword>
<dbReference type="GO" id="GO:0016788">
    <property type="term" value="F:hydrolase activity, acting on ester bonds"/>
    <property type="evidence" value="ECO:0007669"/>
    <property type="project" value="TreeGrafter"/>
</dbReference>
<accession>A0A1K1RNA6</accession>
<dbReference type="PANTHER" id="PTHR40841">
    <property type="entry name" value="SIDEROPHORE TRIACETYLFUSARININE C ESTERASE"/>
    <property type="match status" value="1"/>
</dbReference>
<organism evidence="4 6">
    <name type="scientific">Chitinophaga sancti</name>
    <dbReference type="NCBI Taxonomy" id="1004"/>
    <lineage>
        <taxon>Bacteria</taxon>
        <taxon>Pseudomonadati</taxon>
        <taxon>Bacteroidota</taxon>
        <taxon>Chitinophagia</taxon>
        <taxon>Chitinophagales</taxon>
        <taxon>Chitinophagaceae</taxon>
        <taxon>Chitinophaga</taxon>
    </lineage>
</organism>
<reference evidence="4 6" key="1">
    <citation type="submission" date="2016-11" db="EMBL/GenBank/DDBJ databases">
        <authorList>
            <person name="Jaros S."/>
            <person name="Januszkiewicz K."/>
            <person name="Wedrychowicz H."/>
        </authorList>
    </citation>
    <scope>NUCLEOTIDE SEQUENCE [LARGE SCALE GENOMIC DNA]</scope>
    <source>
        <strain evidence="4 6">DSM 784</strain>
    </source>
</reference>
<evidence type="ECO:0000313" key="6">
    <source>
        <dbReference type="Proteomes" id="UP000183788"/>
    </source>
</evidence>
<dbReference type="RefSeq" id="WP_083571639.1">
    <property type="nucleotide sequence ID" value="NZ_CP139972.1"/>
</dbReference>
<protein>
    <submittedName>
        <fullName evidence="5">Alpha/beta hydrolase-fold protein</fullName>
    </submittedName>
    <submittedName>
        <fullName evidence="4">Predicted hydrolase of the alpha/beta superfamily</fullName>
    </submittedName>
</protein>
<dbReference type="SUPFAM" id="SSF56988">
    <property type="entry name" value="Anthrax protective antigen"/>
    <property type="match status" value="1"/>
</dbReference>
<dbReference type="Proteomes" id="UP000183788">
    <property type="component" value="Unassembled WGS sequence"/>
</dbReference>
<evidence type="ECO:0000259" key="3">
    <source>
        <dbReference type="PROSITE" id="PS51820"/>
    </source>
</evidence>
<dbReference type="InterPro" id="IPR011658">
    <property type="entry name" value="PA14_dom"/>
</dbReference>
<dbReference type="Gene3D" id="3.40.50.1820">
    <property type="entry name" value="alpha/beta hydrolase"/>
    <property type="match status" value="1"/>
</dbReference>
<dbReference type="InterPro" id="IPR000801">
    <property type="entry name" value="Esterase-like"/>
</dbReference>
<comment type="similarity">
    <text evidence="1">Belongs to the esterase D family.</text>
</comment>
<evidence type="ECO:0000313" key="5">
    <source>
        <dbReference type="EMBL" id="WQG91833.1"/>
    </source>
</evidence>
<feature type="domain" description="PA14" evidence="3">
    <location>
        <begin position="319"/>
        <end position="480"/>
    </location>
</feature>
<evidence type="ECO:0000256" key="2">
    <source>
        <dbReference type="ARBA" id="ARBA00022801"/>
    </source>
</evidence>
<reference evidence="5 7" key="2">
    <citation type="submission" date="2023-11" db="EMBL/GenBank/DDBJ databases">
        <title>MicrobeMod: A computational toolkit for identifying prokaryotic methylation and restriction-modification with nanopore sequencing.</title>
        <authorList>
            <person name="Crits-Christoph A."/>
            <person name="Kang S.C."/>
            <person name="Lee H."/>
            <person name="Ostrov N."/>
        </authorList>
    </citation>
    <scope>NUCLEOTIDE SEQUENCE [LARGE SCALE GENOMIC DNA]</scope>
    <source>
        <strain evidence="5 7">ATCC 23090</strain>
    </source>
</reference>
<dbReference type="InterPro" id="IPR052558">
    <property type="entry name" value="Siderophore_Hydrolase_D"/>
</dbReference>
<evidence type="ECO:0000313" key="7">
    <source>
        <dbReference type="Proteomes" id="UP001326715"/>
    </source>
</evidence>
<dbReference type="EMBL" id="FPIZ01000013">
    <property type="protein sequence ID" value="SFW73648.1"/>
    <property type="molecule type" value="Genomic_DNA"/>
</dbReference>
<dbReference type="Pfam" id="PF07691">
    <property type="entry name" value="PA14"/>
    <property type="match status" value="1"/>
</dbReference>
<dbReference type="InterPro" id="IPR029058">
    <property type="entry name" value="AB_hydrolase_fold"/>
</dbReference>
<dbReference type="EMBL" id="CP140154">
    <property type="protein sequence ID" value="WQG91833.1"/>
    <property type="molecule type" value="Genomic_DNA"/>
</dbReference>
<evidence type="ECO:0000256" key="1">
    <source>
        <dbReference type="ARBA" id="ARBA00005622"/>
    </source>
</evidence>
<proteinExistence type="inferred from homology"/>